<dbReference type="InterPro" id="IPR050369">
    <property type="entry name" value="RBOH/FRE"/>
</dbReference>
<evidence type="ECO:0000259" key="9">
    <source>
        <dbReference type="Pfam" id="PF01794"/>
    </source>
</evidence>
<evidence type="ECO:0000313" key="11">
    <source>
        <dbReference type="Proteomes" id="UP000275078"/>
    </source>
</evidence>
<feature type="transmembrane region" description="Helical" evidence="8">
    <location>
        <begin position="127"/>
        <end position="151"/>
    </location>
</feature>
<dbReference type="AlphaFoldDB" id="A0A3N4IRZ1"/>
<dbReference type="STRING" id="1160509.A0A3N4IRZ1"/>
<evidence type="ECO:0000256" key="3">
    <source>
        <dbReference type="ARBA" id="ARBA00022982"/>
    </source>
</evidence>
<feature type="transmembrane region" description="Helical" evidence="8">
    <location>
        <begin position="163"/>
        <end position="183"/>
    </location>
</feature>
<evidence type="ECO:0000313" key="10">
    <source>
        <dbReference type="EMBL" id="RPA88177.1"/>
    </source>
</evidence>
<feature type="transmembrane region" description="Helical" evidence="8">
    <location>
        <begin position="21"/>
        <end position="43"/>
    </location>
</feature>
<evidence type="ECO:0000256" key="7">
    <source>
        <dbReference type="ARBA" id="ARBA00023136"/>
    </source>
</evidence>
<evidence type="ECO:0000256" key="2">
    <source>
        <dbReference type="ARBA" id="ARBA00022692"/>
    </source>
</evidence>
<evidence type="ECO:0000256" key="8">
    <source>
        <dbReference type="SAM" id="Phobius"/>
    </source>
</evidence>
<accession>A0A3N4IRZ1</accession>
<dbReference type="OrthoDB" id="10006946at2759"/>
<dbReference type="PANTHER" id="PTHR11972:SF142">
    <property type="entry name" value="FAD-BINDING FR-TYPE DOMAIN-CONTAINING PROTEIN"/>
    <property type="match status" value="1"/>
</dbReference>
<dbReference type="Pfam" id="PF01794">
    <property type="entry name" value="Ferric_reduct"/>
    <property type="match status" value="1"/>
</dbReference>
<gene>
    <name evidence="10" type="ORF">BJ508DRAFT_410052</name>
</gene>
<dbReference type="Proteomes" id="UP000275078">
    <property type="component" value="Unassembled WGS sequence"/>
</dbReference>
<dbReference type="PANTHER" id="PTHR11972">
    <property type="entry name" value="NADPH OXIDASE"/>
    <property type="match status" value="1"/>
</dbReference>
<dbReference type="GO" id="GO:0016020">
    <property type="term" value="C:membrane"/>
    <property type="evidence" value="ECO:0007669"/>
    <property type="project" value="UniProtKB-SubCell"/>
</dbReference>
<dbReference type="GO" id="GO:0033215">
    <property type="term" value="P:reductive iron assimilation"/>
    <property type="evidence" value="ECO:0007669"/>
    <property type="project" value="TreeGrafter"/>
</dbReference>
<reference evidence="10 11" key="1">
    <citation type="journal article" date="2018" name="Nat. Ecol. Evol.">
        <title>Pezizomycetes genomes reveal the molecular basis of ectomycorrhizal truffle lifestyle.</title>
        <authorList>
            <person name="Murat C."/>
            <person name="Payen T."/>
            <person name="Noel B."/>
            <person name="Kuo A."/>
            <person name="Morin E."/>
            <person name="Chen J."/>
            <person name="Kohler A."/>
            <person name="Krizsan K."/>
            <person name="Balestrini R."/>
            <person name="Da Silva C."/>
            <person name="Montanini B."/>
            <person name="Hainaut M."/>
            <person name="Levati E."/>
            <person name="Barry K.W."/>
            <person name="Belfiori B."/>
            <person name="Cichocki N."/>
            <person name="Clum A."/>
            <person name="Dockter R.B."/>
            <person name="Fauchery L."/>
            <person name="Guy J."/>
            <person name="Iotti M."/>
            <person name="Le Tacon F."/>
            <person name="Lindquist E.A."/>
            <person name="Lipzen A."/>
            <person name="Malagnac F."/>
            <person name="Mello A."/>
            <person name="Molinier V."/>
            <person name="Miyauchi S."/>
            <person name="Poulain J."/>
            <person name="Riccioni C."/>
            <person name="Rubini A."/>
            <person name="Sitrit Y."/>
            <person name="Splivallo R."/>
            <person name="Traeger S."/>
            <person name="Wang M."/>
            <person name="Zifcakova L."/>
            <person name="Wipf D."/>
            <person name="Zambonelli A."/>
            <person name="Paolocci F."/>
            <person name="Nowrousian M."/>
            <person name="Ottonello S."/>
            <person name="Baldrian P."/>
            <person name="Spatafora J.W."/>
            <person name="Henrissat B."/>
            <person name="Nagy L.G."/>
            <person name="Aury J.M."/>
            <person name="Wincker P."/>
            <person name="Grigoriev I.V."/>
            <person name="Bonfante P."/>
            <person name="Martin F.M."/>
        </authorList>
    </citation>
    <scope>NUCLEOTIDE SEQUENCE [LARGE SCALE GENOMIC DNA]</scope>
    <source>
        <strain evidence="10 11">RN42</strain>
    </source>
</reference>
<sequence length="247" mass="27596">MLSYTFPALTPAQQSARREALNFQGYLSLALPVGLLFILAIPYLGTNATPPKTAPKTGPTDHLLSTLLYTLTLLTIATYQTAPDGLHLIKALGHVAGAQIPIVYLLSSRSNQLSPAHVWGWGKVRGWHVVVARAVALLVVGHVGGYLYFFVKTDRLFRLSQRHIIFGELAFFGFLAIMMTAWTKDKKGGYKWFQRVHFLVAPTLLPALYLHVNWIRPYILLTGVLYALGRPQAWRFFTERAGLKKGH</sequence>
<evidence type="ECO:0000256" key="4">
    <source>
        <dbReference type="ARBA" id="ARBA00022989"/>
    </source>
</evidence>
<dbReference type="EMBL" id="ML119645">
    <property type="protein sequence ID" value="RPA88177.1"/>
    <property type="molecule type" value="Genomic_DNA"/>
</dbReference>
<keyword evidence="2 8" id="KW-0812">Transmembrane</keyword>
<name>A0A3N4IRZ1_ASCIM</name>
<keyword evidence="3" id="KW-0249">Electron transport</keyword>
<keyword evidence="6" id="KW-0813">Transport</keyword>
<keyword evidence="4 8" id="KW-1133">Transmembrane helix</keyword>
<feature type="transmembrane region" description="Helical" evidence="8">
    <location>
        <begin position="203"/>
        <end position="228"/>
    </location>
</feature>
<keyword evidence="6" id="KW-0406">Ion transport</keyword>
<evidence type="ECO:0000256" key="1">
    <source>
        <dbReference type="ARBA" id="ARBA00004141"/>
    </source>
</evidence>
<protein>
    <recommendedName>
        <fullName evidence="9">Ferric oxidoreductase domain-containing protein</fullName>
    </recommendedName>
</protein>
<feature type="domain" description="Ferric oxidoreductase" evidence="9">
    <location>
        <begin position="92"/>
        <end position="205"/>
    </location>
</feature>
<organism evidence="10 11">
    <name type="scientific">Ascobolus immersus RN42</name>
    <dbReference type="NCBI Taxonomy" id="1160509"/>
    <lineage>
        <taxon>Eukaryota</taxon>
        <taxon>Fungi</taxon>
        <taxon>Dikarya</taxon>
        <taxon>Ascomycota</taxon>
        <taxon>Pezizomycotina</taxon>
        <taxon>Pezizomycetes</taxon>
        <taxon>Pezizales</taxon>
        <taxon>Ascobolaceae</taxon>
        <taxon>Ascobolus</taxon>
    </lineage>
</organism>
<proteinExistence type="predicted"/>
<keyword evidence="5" id="KW-0560">Oxidoreductase</keyword>
<dbReference type="InterPro" id="IPR013130">
    <property type="entry name" value="Fe3_Rdtase_TM_dom"/>
</dbReference>
<evidence type="ECO:0000256" key="5">
    <source>
        <dbReference type="ARBA" id="ARBA00023002"/>
    </source>
</evidence>
<comment type="subcellular location">
    <subcellularLocation>
        <location evidence="1">Membrane</location>
        <topology evidence="1">Multi-pass membrane protein</topology>
    </subcellularLocation>
</comment>
<evidence type="ECO:0000256" key="6">
    <source>
        <dbReference type="ARBA" id="ARBA00023065"/>
    </source>
</evidence>
<keyword evidence="11" id="KW-1185">Reference proteome</keyword>
<keyword evidence="7 8" id="KW-0472">Membrane</keyword>
<dbReference type="GO" id="GO:0000293">
    <property type="term" value="F:ferric-chelate reductase activity"/>
    <property type="evidence" value="ECO:0007669"/>
    <property type="project" value="TreeGrafter"/>
</dbReference>